<evidence type="ECO:0000256" key="4">
    <source>
        <dbReference type="ARBA" id="ARBA00023136"/>
    </source>
</evidence>
<accession>A0A9P0CCS6</accession>
<evidence type="ECO:0000256" key="6">
    <source>
        <dbReference type="SAM" id="Phobius"/>
    </source>
</evidence>
<dbReference type="AlphaFoldDB" id="A0A9P0CCS6"/>
<dbReference type="EMBL" id="OV651823">
    <property type="protein sequence ID" value="CAH1101172.1"/>
    <property type="molecule type" value="Genomic_DNA"/>
</dbReference>
<reference evidence="8" key="1">
    <citation type="submission" date="2022-01" db="EMBL/GenBank/DDBJ databases">
        <authorList>
            <person name="King R."/>
        </authorList>
    </citation>
    <scope>NUCLEOTIDE SEQUENCE</scope>
</reference>
<protein>
    <recommendedName>
        <fullName evidence="7">Amino acid transporter transmembrane domain-containing protein</fullName>
    </recommendedName>
</protein>
<dbReference type="Pfam" id="PF01490">
    <property type="entry name" value="Aa_trans"/>
    <property type="match status" value="1"/>
</dbReference>
<feature type="transmembrane region" description="Helical" evidence="6">
    <location>
        <begin position="247"/>
        <end position="271"/>
    </location>
</feature>
<gene>
    <name evidence="8" type="ORF">PSYICH_LOCUS2411</name>
</gene>
<dbReference type="PANTHER" id="PTHR22950:SF154">
    <property type="entry name" value="PROTON-COUPLED AMINO ACID TRANSPORTER-LIKE PROTEIN PATHETIC"/>
    <property type="match status" value="1"/>
</dbReference>
<proteinExistence type="predicted"/>
<feature type="transmembrane region" description="Helical" evidence="6">
    <location>
        <begin position="87"/>
        <end position="109"/>
    </location>
</feature>
<dbReference type="InterPro" id="IPR013057">
    <property type="entry name" value="AA_transpt_TM"/>
</dbReference>
<comment type="subcellular location">
    <subcellularLocation>
        <location evidence="1">Membrane</location>
        <topology evidence="1">Multi-pass membrane protein</topology>
    </subcellularLocation>
</comment>
<evidence type="ECO:0000313" key="9">
    <source>
        <dbReference type="Proteomes" id="UP001153636"/>
    </source>
</evidence>
<keyword evidence="3 6" id="KW-1133">Transmembrane helix</keyword>
<dbReference type="PANTHER" id="PTHR22950">
    <property type="entry name" value="AMINO ACID TRANSPORTER"/>
    <property type="match status" value="1"/>
</dbReference>
<feature type="transmembrane region" description="Helical" evidence="6">
    <location>
        <begin position="182"/>
        <end position="205"/>
    </location>
</feature>
<feature type="domain" description="Amino acid transporter transmembrane" evidence="7">
    <location>
        <begin position="57"/>
        <end position="456"/>
    </location>
</feature>
<evidence type="ECO:0000256" key="2">
    <source>
        <dbReference type="ARBA" id="ARBA00022692"/>
    </source>
</evidence>
<evidence type="ECO:0000256" key="3">
    <source>
        <dbReference type="ARBA" id="ARBA00022989"/>
    </source>
</evidence>
<keyword evidence="2 6" id="KW-0812">Transmembrane</keyword>
<evidence type="ECO:0000256" key="1">
    <source>
        <dbReference type="ARBA" id="ARBA00004141"/>
    </source>
</evidence>
<feature type="region of interest" description="Disordered" evidence="5">
    <location>
        <begin position="1"/>
        <end position="21"/>
    </location>
</feature>
<evidence type="ECO:0000259" key="7">
    <source>
        <dbReference type="Pfam" id="PF01490"/>
    </source>
</evidence>
<name>A0A9P0CCS6_9CUCU</name>
<dbReference type="OrthoDB" id="1684102at2759"/>
<feature type="transmembrane region" description="Helical" evidence="6">
    <location>
        <begin position="283"/>
        <end position="309"/>
    </location>
</feature>
<keyword evidence="9" id="KW-1185">Reference proteome</keyword>
<keyword evidence="4 6" id="KW-0472">Membrane</keyword>
<organism evidence="8 9">
    <name type="scientific">Psylliodes chrysocephalus</name>
    <dbReference type="NCBI Taxonomy" id="3402493"/>
    <lineage>
        <taxon>Eukaryota</taxon>
        <taxon>Metazoa</taxon>
        <taxon>Ecdysozoa</taxon>
        <taxon>Arthropoda</taxon>
        <taxon>Hexapoda</taxon>
        <taxon>Insecta</taxon>
        <taxon>Pterygota</taxon>
        <taxon>Neoptera</taxon>
        <taxon>Endopterygota</taxon>
        <taxon>Coleoptera</taxon>
        <taxon>Polyphaga</taxon>
        <taxon>Cucujiformia</taxon>
        <taxon>Chrysomeloidea</taxon>
        <taxon>Chrysomelidae</taxon>
        <taxon>Galerucinae</taxon>
        <taxon>Alticini</taxon>
        <taxon>Psylliodes</taxon>
    </lineage>
</organism>
<feature type="transmembrane region" description="Helical" evidence="6">
    <location>
        <begin position="374"/>
        <end position="395"/>
    </location>
</feature>
<evidence type="ECO:0000313" key="8">
    <source>
        <dbReference type="EMBL" id="CAH1101172.1"/>
    </source>
</evidence>
<feature type="transmembrane region" description="Helical" evidence="6">
    <location>
        <begin position="435"/>
        <end position="456"/>
    </location>
</feature>
<feature type="transmembrane region" description="Helical" evidence="6">
    <location>
        <begin position="217"/>
        <end position="235"/>
    </location>
</feature>
<dbReference type="GO" id="GO:0005774">
    <property type="term" value="C:vacuolar membrane"/>
    <property type="evidence" value="ECO:0007669"/>
    <property type="project" value="TreeGrafter"/>
</dbReference>
<feature type="transmembrane region" description="Helical" evidence="6">
    <location>
        <begin position="401"/>
        <end position="423"/>
    </location>
</feature>
<feature type="transmembrane region" description="Helical" evidence="6">
    <location>
        <begin position="329"/>
        <end position="354"/>
    </location>
</feature>
<dbReference type="GO" id="GO:0015179">
    <property type="term" value="F:L-amino acid transmembrane transporter activity"/>
    <property type="evidence" value="ECO:0007669"/>
    <property type="project" value="TreeGrafter"/>
</dbReference>
<sequence length="519" mass="56643">MATKPQSGSTELESFLPQDNSGANGVTKYKIATNGDVETANLGEFDPFKSRQLQHPVSNVNTLTHLLKASLGTGILSMPAAFYSSGLVMGIFLTILVSVICTHCAYVLVTSAHELYKKSRKTQMGFADVAQEACKRGPPFARKFAPFAKQFIQIGIFVTYFMTCSCYTVIMAKNFNYVIDHYLGYEVEIRITIAVMLLPLILLAYVPNLKYLAPFSMVANGFMAVSLGITFYYLVEKMPAVSERPAVAPIATMPVFFSITIFAIEAIGVIMPLENNMGTPQKFVGLCGVLNQGMSGVTLVYILIGFFGYLRYGEHVEGSVTLNLPISDYAAQAVNILVGGAVFCTFGLQFYVCIDIAWNGIKERYAKQQKAANYIMRTIMTLVCVFIAIAVPTIVPFVSLIGAFCFSILGLMAPIAIEMFTFWEKGFGKYNWKIVKNLIVGIIAFLALIFGSKAAIEDIIAMYSNSPNATTEVLPIFGEEPKFNGTTPVAILARSILNGTTFGDIVETTLAPLNSTILS</sequence>
<dbReference type="Proteomes" id="UP001153636">
    <property type="component" value="Chromosome 11"/>
</dbReference>
<evidence type="ECO:0000256" key="5">
    <source>
        <dbReference type="SAM" id="MobiDB-lite"/>
    </source>
</evidence>
<feature type="transmembrane region" description="Helical" evidence="6">
    <location>
        <begin position="151"/>
        <end position="170"/>
    </location>
</feature>